<evidence type="ECO:0000256" key="11">
    <source>
        <dbReference type="SAM" id="Phobius"/>
    </source>
</evidence>
<dbReference type="Pfam" id="PF08263">
    <property type="entry name" value="LRRNT_2"/>
    <property type="match status" value="1"/>
</dbReference>
<dbReference type="PROSITE" id="PS51450">
    <property type="entry name" value="LRR"/>
    <property type="match status" value="1"/>
</dbReference>
<dbReference type="InterPro" id="IPR001611">
    <property type="entry name" value="Leu-rich_rpt"/>
</dbReference>
<evidence type="ECO:0000259" key="13">
    <source>
        <dbReference type="Pfam" id="PF08263"/>
    </source>
</evidence>
<evidence type="ECO:0000256" key="1">
    <source>
        <dbReference type="ARBA" id="ARBA00004251"/>
    </source>
</evidence>
<organism evidence="14 15">
    <name type="scientific">Digitaria exilis</name>
    <dbReference type="NCBI Taxonomy" id="1010633"/>
    <lineage>
        <taxon>Eukaryota</taxon>
        <taxon>Viridiplantae</taxon>
        <taxon>Streptophyta</taxon>
        <taxon>Embryophyta</taxon>
        <taxon>Tracheophyta</taxon>
        <taxon>Spermatophyta</taxon>
        <taxon>Magnoliopsida</taxon>
        <taxon>Liliopsida</taxon>
        <taxon>Poales</taxon>
        <taxon>Poaceae</taxon>
        <taxon>PACMAD clade</taxon>
        <taxon>Panicoideae</taxon>
        <taxon>Panicodae</taxon>
        <taxon>Paniceae</taxon>
        <taxon>Anthephorinae</taxon>
        <taxon>Digitaria</taxon>
    </lineage>
</organism>
<dbReference type="Pfam" id="PF13516">
    <property type="entry name" value="LRR_6"/>
    <property type="match status" value="1"/>
</dbReference>
<dbReference type="AlphaFoldDB" id="A0A835A9V3"/>
<dbReference type="SUPFAM" id="SSF52058">
    <property type="entry name" value="L domain-like"/>
    <property type="match status" value="2"/>
</dbReference>
<dbReference type="Proteomes" id="UP000636709">
    <property type="component" value="Unassembled WGS sequence"/>
</dbReference>
<dbReference type="InterPro" id="IPR003591">
    <property type="entry name" value="Leu-rich_rpt_typical-subtyp"/>
</dbReference>
<dbReference type="EMBL" id="JACEFO010002499">
    <property type="protein sequence ID" value="KAF8657343.1"/>
    <property type="molecule type" value="Genomic_DNA"/>
</dbReference>
<evidence type="ECO:0000313" key="14">
    <source>
        <dbReference type="EMBL" id="KAF8657343.1"/>
    </source>
</evidence>
<dbReference type="InterPro" id="IPR013210">
    <property type="entry name" value="LRR_N_plant-typ"/>
</dbReference>
<gene>
    <name evidence="14" type="ORF">HU200_060111</name>
</gene>
<dbReference type="Gene3D" id="3.80.10.10">
    <property type="entry name" value="Ribonuclease Inhibitor"/>
    <property type="match status" value="4"/>
</dbReference>
<evidence type="ECO:0000256" key="5">
    <source>
        <dbReference type="ARBA" id="ARBA00022692"/>
    </source>
</evidence>
<keyword evidence="6 12" id="KW-0732">Signal</keyword>
<keyword evidence="8 11" id="KW-1133">Transmembrane helix</keyword>
<feature type="domain" description="Leucine-rich repeat-containing N-terminal plant-type" evidence="13">
    <location>
        <begin position="28"/>
        <end position="69"/>
    </location>
</feature>
<dbReference type="OrthoDB" id="1394818at2759"/>
<evidence type="ECO:0000256" key="6">
    <source>
        <dbReference type="ARBA" id="ARBA00022729"/>
    </source>
</evidence>
<keyword evidence="7" id="KW-0677">Repeat</keyword>
<comment type="caution">
    <text evidence="14">The sequence shown here is derived from an EMBL/GenBank/DDBJ whole genome shotgun (WGS) entry which is preliminary data.</text>
</comment>
<dbReference type="FunFam" id="3.80.10.10:FF:000095">
    <property type="entry name" value="LRR receptor-like serine/threonine-protein kinase GSO1"/>
    <property type="match status" value="1"/>
</dbReference>
<reference evidence="14" key="1">
    <citation type="submission" date="2020-07" db="EMBL/GenBank/DDBJ databases">
        <title>Genome sequence and genetic diversity analysis of an under-domesticated orphan crop, white fonio (Digitaria exilis).</title>
        <authorList>
            <person name="Bennetzen J.L."/>
            <person name="Chen S."/>
            <person name="Ma X."/>
            <person name="Wang X."/>
            <person name="Yssel A.E.J."/>
            <person name="Chaluvadi S.R."/>
            <person name="Johnson M."/>
            <person name="Gangashetty P."/>
            <person name="Hamidou F."/>
            <person name="Sanogo M.D."/>
            <person name="Zwaenepoel A."/>
            <person name="Wallace J."/>
            <person name="Van De Peer Y."/>
            <person name="Van Deynze A."/>
        </authorList>
    </citation>
    <scope>NUCLEOTIDE SEQUENCE</scope>
    <source>
        <tissue evidence="14">Leaves</tissue>
    </source>
</reference>
<accession>A0A835A9V3</accession>
<keyword evidence="15" id="KW-1185">Reference proteome</keyword>
<dbReference type="PANTHER" id="PTHR48061">
    <property type="entry name" value="LEUCINE-RICH REPEAT RECEPTOR PROTEIN KINASE EMS1-LIKE-RELATED"/>
    <property type="match status" value="1"/>
</dbReference>
<evidence type="ECO:0000256" key="12">
    <source>
        <dbReference type="SAM" id="SignalP"/>
    </source>
</evidence>
<evidence type="ECO:0000313" key="15">
    <source>
        <dbReference type="Proteomes" id="UP000636709"/>
    </source>
</evidence>
<dbReference type="PRINTS" id="PR00019">
    <property type="entry name" value="LEURICHRPT"/>
</dbReference>
<evidence type="ECO:0000256" key="3">
    <source>
        <dbReference type="ARBA" id="ARBA00022475"/>
    </source>
</evidence>
<keyword evidence="4" id="KW-0433">Leucine-rich repeat</keyword>
<dbReference type="FunFam" id="3.80.10.10:FF:000041">
    <property type="entry name" value="LRR receptor-like serine/threonine-protein kinase ERECTA"/>
    <property type="match status" value="1"/>
</dbReference>
<evidence type="ECO:0000256" key="10">
    <source>
        <dbReference type="ARBA" id="ARBA00023180"/>
    </source>
</evidence>
<keyword evidence="9 11" id="KW-0472">Membrane</keyword>
<dbReference type="Pfam" id="PF13855">
    <property type="entry name" value="LRR_8"/>
    <property type="match status" value="3"/>
</dbReference>
<comment type="subcellular location">
    <subcellularLocation>
        <location evidence="1">Cell membrane</location>
        <topology evidence="1">Single-pass type I membrane protein</topology>
    </subcellularLocation>
</comment>
<evidence type="ECO:0000256" key="9">
    <source>
        <dbReference type="ARBA" id="ARBA00023136"/>
    </source>
</evidence>
<dbReference type="InterPro" id="IPR032675">
    <property type="entry name" value="LRR_dom_sf"/>
</dbReference>
<dbReference type="Pfam" id="PF00560">
    <property type="entry name" value="LRR_1"/>
    <property type="match status" value="6"/>
</dbReference>
<dbReference type="InterPro" id="IPR046956">
    <property type="entry name" value="RLP23-like"/>
</dbReference>
<proteinExistence type="inferred from homology"/>
<dbReference type="PANTHER" id="PTHR48061:SF45">
    <property type="entry name" value="LEUCINE-RICH REPEAT-CONTAINING N-TERMINAL PLANT-TYPE DOMAIN-CONTAINING PROTEIN"/>
    <property type="match status" value="1"/>
</dbReference>
<dbReference type="GO" id="GO:0005886">
    <property type="term" value="C:plasma membrane"/>
    <property type="evidence" value="ECO:0007669"/>
    <property type="project" value="UniProtKB-SubCell"/>
</dbReference>
<sequence>MASPASLLPLFILMHLYLSQAASSVPCHPEQAASLLRLKRSFFFDYSITTLPSWQAGTNCCLWEGVVCNSVSGLVTVLDLSGRGLYSYSLDGAVFNLTSLQCLDLSLNDFGGSRIPAVGFERLSVLTHLNLSYSGFYGQIPIAIGKLKSLISLDLSSIHYMGGPEIDTLYDIEDSFNLLLLQEPSLETVVSNLTNLKELYLDGVDISSSGEDWSKTLGKSVPHLQVLSMAYCNLDGPIHSSMSRLHALNVINLKANGISGMVPEFFADFSNLRVLQVSYNNFRGWFPEKIFQLKNLRALDVSNNNQLSGYVPKFPNGSSLETLNLQETIFSGVTLSNFGNLISLEELGLDGRSISMEPAYLFVDKLNSIINLQLSLTDFSGEVGSIFSWIRDVPTFLFNLPLLLQLDLSSNQLSGPLKEFNTRSSSMEIVSLSNNKLSGKIPSSFFWLKNLVDLDLSSNNLEGVVNLNSFRRLGKLASLQLSNNQLYVKDEKDSNSAFPLLQKLSQLGLKSCRVIEIPRFLMHVDFITILDLSCNNISGTIPKWIWEKWGHGLRNLNLSHNAFTDLDLTSYILPNGRMESLDLSSNRIEGLIPMPNIMKTISSLEQVLDYSNNRFTSVMSNFTLYLRQTVYLKMSNNNITGYISHSICNSSNLEVLDLANNNFNGPAPSCLIEDSNLIILKLRGNHFEGEFPYNINSQCNLQTIDINGNNIQGQLPRALSKCTYLEVLDIGNNQIADIFPSWLGNLSNLRVLVLRSNKFYGALDDPLGCAKSQGHFSRLQIIDIAFNNFSSKLKPEWLNMFKSMMGKFNETGQIIGHSGYSYYYQDTVALTDKGKYITFERIMTALNAIDFSNNKLDGTIPELVGNLASLHILNLSHNAFTGNIPPQLGKIGQLESLDLSWNNLTGEIPQEVANLTFLETLDLSNNNLNGRIPQSCQFGTFDNSSFEGNTGLCGPPLSRQCGSSTPPKEEQANLAKDHIDCVLFLFVGMGFGLGFAAAILMKQVPLGKFYRLKCILCSSHM</sequence>
<keyword evidence="10" id="KW-0325">Glycoprotein</keyword>
<comment type="similarity">
    <text evidence="2">Belongs to the RLP family.</text>
</comment>
<dbReference type="SMART" id="SM00369">
    <property type="entry name" value="LRR_TYP"/>
    <property type="match status" value="9"/>
</dbReference>
<feature type="transmembrane region" description="Helical" evidence="11">
    <location>
        <begin position="982"/>
        <end position="1001"/>
    </location>
</feature>
<keyword evidence="3" id="KW-1003">Cell membrane</keyword>
<keyword evidence="5 11" id="KW-0812">Transmembrane</keyword>
<evidence type="ECO:0000256" key="2">
    <source>
        <dbReference type="ARBA" id="ARBA00009592"/>
    </source>
</evidence>
<evidence type="ECO:0000256" key="8">
    <source>
        <dbReference type="ARBA" id="ARBA00022989"/>
    </source>
</evidence>
<name>A0A835A9V3_9POAL</name>
<protein>
    <recommendedName>
        <fullName evidence="13">Leucine-rich repeat-containing N-terminal plant-type domain-containing protein</fullName>
    </recommendedName>
</protein>
<evidence type="ECO:0000256" key="7">
    <source>
        <dbReference type="ARBA" id="ARBA00022737"/>
    </source>
</evidence>
<feature type="chain" id="PRO_5032401911" description="Leucine-rich repeat-containing N-terminal plant-type domain-containing protein" evidence="12">
    <location>
        <begin position="22"/>
        <end position="1021"/>
    </location>
</feature>
<evidence type="ECO:0000256" key="4">
    <source>
        <dbReference type="ARBA" id="ARBA00022614"/>
    </source>
</evidence>
<feature type="signal peptide" evidence="12">
    <location>
        <begin position="1"/>
        <end position="21"/>
    </location>
</feature>